<name>A0ABT6NCS0_9FIRM</name>
<dbReference type="PANTHER" id="PTHR39431:SF1">
    <property type="entry name" value="FRPA_C-RELATED PROTEIN"/>
    <property type="match status" value="1"/>
</dbReference>
<proteinExistence type="predicted"/>
<evidence type="ECO:0000313" key="1">
    <source>
        <dbReference type="EMBL" id="MDH8678176.1"/>
    </source>
</evidence>
<evidence type="ECO:0000313" key="2">
    <source>
        <dbReference type="Proteomes" id="UP001158045"/>
    </source>
</evidence>
<comment type="caution">
    <text evidence="1">The sequence shown here is derived from an EMBL/GenBank/DDBJ whole genome shotgun (WGS) entry which is preliminary data.</text>
</comment>
<dbReference type="EMBL" id="JARYZI010000004">
    <property type="protein sequence ID" value="MDH8678176.1"/>
    <property type="molecule type" value="Genomic_DNA"/>
</dbReference>
<dbReference type="Proteomes" id="UP001158045">
    <property type="component" value="Unassembled WGS sequence"/>
</dbReference>
<keyword evidence="2" id="KW-1185">Reference proteome</keyword>
<organism evidence="1 2">
    <name type="scientific">Fusibacter bizertensis</name>
    <dbReference type="NCBI Taxonomy" id="1488331"/>
    <lineage>
        <taxon>Bacteria</taxon>
        <taxon>Bacillati</taxon>
        <taxon>Bacillota</taxon>
        <taxon>Clostridia</taxon>
        <taxon>Eubacteriales</taxon>
        <taxon>Eubacteriales Family XII. Incertae Sedis</taxon>
        <taxon>Fusibacter</taxon>
    </lineage>
</organism>
<sequence length="382" mass="41523">MKISSYDVQQKATSAFSRVERSEVSVQTFNVGTQQGSEQGLQTGNQNSFLLLSLSDQQLSLNETRTEDLFHLSDADKAKIQLLETFISAITGQKFKFQQVVKSDDKAKDNSDFKNPIKLDPKWWQRYKNGKVHGSGQRANQPHVDHAPLDVVPSQSSGQGEGGFGARITTLHTVSESEQMRFSSQGVVKTSDGKEIAFNLNLEMSRSYTESTSTLLEIGAKMQDPLVINFDGKGIAFGEDSLKLDITMDGTPDQFKNLASGSGFLALDKNGNGTIDDGSELFGPQTGSGFGELSNYDTDGNGWIDEGDEMFSSLKIWTVSPAGEQTLIGLKEADVGAIYLGKVASKYQMKNGSDLLASIRESSVYLKENGGAGSIHEIDLKI</sequence>
<gene>
    <name evidence="1" type="ORF">QE109_08455</name>
</gene>
<dbReference type="RefSeq" id="WP_281094004.1">
    <property type="nucleotide sequence ID" value="NZ_JARYZI010000004.1"/>
</dbReference>
<dbReference type="PANTHER" id="PTHR39431">
    <property type="entry name" value="FRPA/C-RELATED PROTEIN"/>
    <property type="match status" value="1"/>
</dbReference>
<reference evidence="1 2" key="1">
    <citation type="submission" date="2023-04" db="EMBL/GenBank/DDBJ databases">
        <title>Fusibacter bizertensis strain WBS, isolated from littoral bottom sediments of the Arctic seas - biochemical and genomic analysis.</title>
        <authorList>
            <person name="Brioukhanov A.L."/>
        </authorList>
    </citation>
    <scope>NUCLEOTIDE SEQUENCE [LARGE SCALE GENOMIC DNA]</scope>
    <source>
        <strain evidence="1 2">WBS</strain>
    </source>
</reference>
<accession>A0ABT6NCS0</accession>
<protein>
    <submittedName>
        <fullName evidence="1">Uncharacterized protein</fullName>
    </submittedName>
</protein>